<accession>A0AAD9Q563</accession>
<reference evidence="1" key="2">
    <citation type="journal article" date="2023" name="Science">
        <title>Genomic signatures of disease resistance in endangered staghorn corals.</title>
        <authorList>
            <person name="Vollmer S.V."/>
            <person name="Selwyn J.D."/>
            <person name="Despard B.A."/>
            <person name="Roesel C.L."/>
        </authorList>
    </citation>
    <scope>NUCLEOTIDE SEQUENCE</scope>
    <source>
        <strain evidence="1">K2</strain>
    </source>
</reference>
<organism evidence="1 2">
    <name type="scientific">Acropora cervicornis</name>
    <name type="common">Staghorn coral</name>
    <dbReference type="NCBI Taxonomy" id="6130"/>
    <lineage>
        <taxon>Eukaryota</taxon>
        <taxon>Metazoa</taxon>
        <taxon>Cnidaria</taxon>
        <taxon>Anthozoa</taxon>
        <taxon>Hexacorallia</taxon>
        <taxon>Scleractinia</taxon>
        <taxon>Astrocoeniina</taxon>
        <taxon>Acroporidae</taxon>
        <taxon>Acropora</taxon>
    </lineage>
</organism>
<sequence>FLESKLSVHGRIIKLVVIYRPPYSKEHPVPAQFSAFLETTVLCPEVLLVSSDFNFHLDDFSDANARKFMELMDMFGLLQHNTTPMHVSGHTECKAEADLIEECGGHTRKLFQVPEENQLPPHDDPCKLADDFGEFLCRKVDLIRNDTDTITVVPPVLNVSAPENKFDVLSEGEVSVTIMGSSNARCSTLD</sequence>
<dbReference type="Proteomes" id="UP001249851">
    <property type="component" value="Unassembled WGS sequence"/>
</dbReference>
<dbReference type="PANTHER" id="PTHR33776">
    <property type="entry name" value="ENDO/EXONUCLEASE/PHOSPHATASE DOMAIN-CONTAINING PROTEIN"/>
    <property type="match status" value="1"/>
</dbReference>
<dbReference type="AlphaFoldDB" id="A0AAD9Q563"/>
<proteinExistence type="predicted"/>
<dbReference type="PANTHER" id="PTHR33776:SF3">
    <property type="entry name" value="PHD-TYPE DOMAIN-CONTAINING PROTEIN"/>
    <property type="match status" value="1"/>
</dbReference>
<dbReference type="EMBL" id="JARQWQ010000065">
    <property type="protein sequence ID" value="KAK2554962.1"/>
    <property type="molecule type" value="Genomic_DNA"/>
</dbReference>
<evidence type="ECO:0008006" key="3">
    <source>
        <dbReference type="Google" id="ProtNLM"/>
    </source>
</evidence>
<reference evidence="1" key="1">
    <citation type="journal article" date="2023" name="G3 (Bethesda)">
        <title>Whole genome assembly and annotation of the endangered Caribbean coral Acropora cervicornis.</title>
        <authorList>
            <person name="Selwyn J.D."/>
            <person name="Vollmer S.V."/>
        </authorList>
    </citation>
    <scope>NUCLEOTIDE SEQUENCE</scope>
    <source>
        <strain evidence="1">K2</strain>
    </source>
</reference>
<feature type="non-terminal residue" evidence="1">
    <location>
        <position position="1"/>
    </location>
</feature>
<evidence type="ECO:0000313" key="1">
    <source>
        <dbReference type="EMBL" id="KAK2554962.1"/>
    </source>
</evidence>
<evidence type="ECO:0000313" key="2">
    <source>
        <dbReference type="Proteomes" id="UP001249851"/>
    </source>
</evidence>
<name>A0AAD9Q563_ACRCE</name>
<comment type="caution">
    <text evidence="1">The sequence shown here is derived from an EMBL/GenBank/DDBJ whole genome shotgun (WGS) entry which is preliminary data.</text>
</comment>
<gene>
    <name evidence="1" type="ORF">P5673_023301</name>
</gene>
<protein>
    <recommendedName>
        <fullName evidence="3">Endonuclease/exonuclease/phosphatase domain-containing protein</fullName>
    </recommendedName>
</protein>
<keyword evidence="2" id="KW-1185">Reference proteome</keyword>